<evidence type="ECO:0000313" key="1">
    <source>
        <dbReference type="EMBL" id="RDK89394.1"/>
    </source>
</evidence>
<keyword evidence="2" id="KW-1185">Reference proteome</keyword>
<reference evidence="1 2" key="1">
    <citation type="submission" date="2018-07" db="EMBL/GenBank/DDBJ databases">
        <title>Genomic Encyclopedia of Type Strains, Phase IV (KMG-IV): sequencing the most valuable type-strain genomes for metagenomic binning, comparative biology and taxonomic classification.</title>
        <authorList>
            <person name="Goeker M."/>
        </authorList>
    </citation>
    <scope>NUCLEOTIDE SEQUENCE [LARGE SCALE GENOMIC DNA]</scope>
    <source>
        <strain evidence="1 2">DSM 103736</strain>
    </source>
</reference>
<protein>
    <submittedName>
        <fullName evidence="1">Uncharacterized protein</fullName>
    </submittedName>
</protein>
<proteinExistence type="predicted"/>
<organism evidence="1 2">
    <name type="scientific">Enterobacillus tribolii</name>
    <dbReference type="NCBI Taxonomy" id="1487935"/>
    <lineage>
        <taxon>Bacteria</taxon>
        <taxon>Pseudomonadati</taxon>
        <taxon>Pseudomonadota</taxon>
        <taxon>Gammaproteobacteria</taxon>
        <taxon>Enterobacterales</taxon>
        <taxon>Hafniaceae</taxon>
        <taxon>Enterobacillus</taxon>
    </lineage>
</organism>
<dbReference type="Proteomes" id="UP000254848">
    <property type="component" value="Unassembled WGS sequence"/>
</dbReference>
<dbReference type="RefSeq" id="WP_147291372.1">
    <property type="nucleotide sequence ID" value="NZ_QRAP01000007.1"/>
</dbReference>
<evidence type="ECO:0000313" key="2">
    <source>
        <dbReference type="Proteomes" id="UP000254848"/>
    </source>
</evidence>
<accession>A0A370QM05</accession>
<name>A0A370QM05_9GAMM</name>
<comment type="caution">
    <text evidence="1">The sequence shown here is derived from an EMBL/GenBank/DDBJ whole genome shotgun (WGS) entry which is preliminary data.</text>
</comment>
<dbReference type="OrthoDB" id="6505788at2"/>
<dbReference type="EMBL" id="QRAP01000007">
    <property type="protein sequence ID" value="RDK89394.1"/>
    <property type="molecule type" value="Genomic_DNA"/>
</dbReference>
<gene>
    <name evidence="1" type="ORF">C8D90_10745</name>
</gene>
<dbReference type="AlphaFoldDB" id="A0A370QM05"/>
<sequence>MELIYNIDEYKKWIIAVCFNSTSNDCSELIDDADIDNFITQTHPLDYPCVCLATPGPVFISSYSILFIYRNQINEWAKTLQEARI</sequence>